<name>A0A1H8GAV9_9BACT</name>
<evidence type="ECO:0000256" key="3">
    <source>
        <dbReference type="ARBA" id="ARBA00023163"/>
    </source>
</evidence>
<organism evidence="5 6">
    <name type="scientific">Chitinophaga rupis</name>
    <dbReference type="NCBI Taxonomy" id="573321"/>
    <lineage>
        <taxon>Bacteria</taxon>
        <taxon>Pseudomonadati</taxon>
        <taxon>Bacteroidota</taxon>
        <taxon>Chitinophagia</taxon>
        <taxon>Chitinophagales</taxon>
        <taxon>Chitinophagaceae</taxon>
        <taxon>Chitinophaga</taxon>
    </lineage>
</organism>
<keyword evidence="3" id="KW-0804">Transcription</keyword>
<dbReference type="GO" id="GO:0003700">
    <property type="term" value="F:DNA-binding transcription factor activity"/>
    <property type="evidence" value="ECO:0007669"/>
    <property type="project" value="InterPro"/>
</dbReference>
<dbReference type="InterPro" id="IPR054015">
    <property type="entry name" value="ExsA-like_N"/>
</dbReference>
<dbReference type="AlphaFoldDB" id="A0A1H8GAV9"/>
<keyword evidence="6" id="KW-1185">Reference proteome</keyword>
<dbReference type="Gene3D" id="1.10.10.60">
    <property type="entry name" value="Homeodomain-like"/>
    <property type="match status" value="1"/>
</dbReference>
<feature type="domain" description="HTH araC/xylS-type" evidence="4">
    <location>
        <begin position="175"/>
        <end position="273"/>
    </location>
</feature>
<dbReference type="InterPro" id="IPR050204">
    <property type="entry name" value="AraC_XylS_family_regulators"/>
</dbReference>
<evidence type="ECO:0000313" key="5">
    <source>
        <dbReference type="EMBL" id="SEN40890.1"/>
    </source>
</evidence>
<gene>
    <name evidence="5" type="ORF">SAMN04488505_11083</name>
</gene>
<dbReference type="InterPro" id="IPR009057">
    <property type="entry name" value="Homeodomain-like_sf"/>
</dbReference>
<protein>
    <submittedName>
        <fullName evidence="5">Transcriptional regulator, AraC family</fullName>
    </submittedName>
</protein>
<dbReference type="PANTHER" id="PTHR46796">
    <property type="entry name" value="HTH-TYPE TRANSCRIPTIONAL ACTIVATOR RHAS-RELATED"/>
    <property type="match status" value="1"/>
</dbReference>
<keyword evidence="1" id="KW-0805">Transcription regulation</keyword>
<dbReference type="Pfam" id="PF22200">
    <property type="entry name" value="ExsA_N"/>
    <property type="match status" value="1"/>
</dbReference>
<dbReference type="PROSITE" id="PS01124">
    <property type="entry name" value="HTH_ARAC_FAMILY_2"/>
    <property type="match status" value="1"/>
</dbReference>
<dbReference type="PANTHER" id="PTHR46796:SF12">
    <property type="entry name" value="HTH-TYPE DNA-BINDING TRANSCRIPTIONAL ACTIVATOR EUTR"/>
    <property type="match status" value="1"/>
</dbReference>
<dbReference type="Proteomes" id="UP000198984">
    <property type="component" value="Unassembled WGS sequence"/>
</dbReference>
<accession>A0A1H8GAV9</accession>
<evidence type="ECO:0000256" key="2">
    <source>
        <dbReference type="ARBA" id="ARBA00023125"/>
    </source>
</evidence>
<evidence type="ECO:0000256" key="1">
    <source>
        <dbReference type="ARBA" id="ARBA00023015"/>
    </source>
</evidence>
<evidence type="ECO:0000313" key="6">
    <source>
        <dbReference type="Proteomes" id="UP000198984"/>
    </source>
</evidence>
<dbReference type="Pfam" id="PF12833">
    <property type="entry name" value="HTH_18"/>
    <property type="match status" value="1"/>
</dbReference>
<sequence>MQVDPKAFYFPNVAYFSGTSKEHAQEEFVREHVLCHIIAGELRFTDAEKDTIGKPGETILFRRNLLLKCEKRPTPEGGPFKIVYFVLEKEFLQQYALKHGLKRTGIHTDHKPILFIDPKPALKGLIQSIYPYVEAGGFFSEAMIQHKLVEAILALQEQDEQLEHWLFDFPQQGKIDLQDFMQRNYMFNVPMTKFAELTGRSLSTFQRDFHRIFGMNATRWLLKRRLNAAYDALASGNKMPVDIYLDLGFEDIAHFSRSFKNEFGFSPSQLTAKTRKAV</sequence>
<dbReference type="GO" id="GO:0043565">
    <property type="term" value="F:sequence-specific DNA binding"/>
    <property type="evidence" value="ECO:0007669"/>
    <property type="project" value="InterPro"/>
</dbReference>
<dbReference type="SMART" id="SM00342">
    <property type="entry name" value="HTH_ARAC"/>
    <property type="match status" value="1"/>
</dbReference>
<reference evidence="5 6" key="1">
    <citation type="submission" date="2016-10" db="EMBL/GenBank/DDBJ databases">
        <authorList>
            <person name="de Groot N.N."/>
        </authorList>
    </citation>
    <scope>NUCLEOTIDE SEQUENCE [LARGE SCALE GENOMIC DNA]</scope>
    <source>
        <strain evidence="5 6">DSM 21039</strain>
    </source>
</reference>
<dbReference type="SUPFAM" id="SSF46689">
    <property type="entry name" value="Homeodomain-like"/>
    <property type="match status" value="1"/>
</dbReference>
<proteinExistence type="predicted"/>
<dbReference type="STRING" id="573321.SAMN04488505_11083"/>
<dbReference type="EMBL" id="FOBB01000010">
    <property type="protein sequence ID" value="SEN40890.1"/>
    <property type="molecule type" value="Genomic_DNA"/>
</dbReference>
<dbReference type="InterPro" id="IPR018060">
    <property type="entry name" value="HTH_AraC"/>
</dbReference>
<evidence type="ECO:0000259" key="4">
    <source>
        <dbReference type="PROSITE" id="PS01124"/>
    </source>
</evidence>
<keyword evidence="2" id="KW-0238">DNA-binding</keyword>